<feature type="transmembrane region" description="Helical" evidence="1">
    <location>
        <begin position="95"/>
        <end position="113"/>
    </location>
</feature>
<feature type="transmembrane region" description="Helical" evidence="1">
    <location>
        <begin position="165"/>
        <end position="186"/>
    </location>
</feature>
<evidence type="ECO:0000313" key="3">
    <source>
        <dbReference type="EMBL" id="RGB69337.1"/>
    </source>
</evidence>
<dbReference type="Pfam" id="PF14897">
    <property type="entry name" value="EpsG"/>
    <property type="match status" value="1"/>
</dbReference>
<evidence type="ECO:0000313" key="2">
    <source>
        <dbReference type="EMBL" id="PDX90428.1"/>
    </source>
</evidence>
<keyword evidence="1" id="KW-1133">Transmembrane helix</keyword>
<feature type="transmembrane region" description="Helical" evidence="1">
    <location>
        <begin position="125"/>
        <end position="153"/>
    </location>
</feature>
<accession>A0A2A7BGK3</accession>
<dbReference type="AlphaFoldDB" id="A0A2A7BGK3"/>
<dbReference type="RefSeq" id="WP_097770057.1">
    <property type="nucleotide sequence ID" value="NZ_CAXSZA010000004.1"/>
</dbReference>
<dbReference type="EMBL" id="QVEQ01000012">
    <property type="protein sequence ID" value="RGB69337.1"/>
    <property type="molecule type" value="Genomic_DNA"/>
</dbReference>
<keyword evidence="1" id="KW-0812">Transmembrane</keyword>
<feature type="transmembrane region" description="Helical" evidence="1">
    <location>
        <begin position="228"/>
        <end position="247"/>
    </location>
</feature>
<name>A0A2A7BGK3_9FIRM</name>
<protein>
    <submittedName>
        <fullName evidence="3">EpsG family protein</fullName>
    </submittedName>
</protein>
<dbReference type="InterPro" id="IPR049458">
    <property type="entry name" value="EpsG-like"/>
</dbReference>
<evidence type="ECO:0000313" key="5">
    <source>
        <dbReference type="Proteomes" id="UP000261140"/>
    </source>
</evidence>
<organism evidence="2 4">
    <name type="scientific">Faecalibacterium prausnitzii</name>
    <dbReference type="NCBI Taxonomy" id="853"/>
    <lineage>
        <taxon>Bacteria</taxon>
        <taxon>Bacillati</taxon>
        <taxon>Bacillota</taxon>
        <taxon>Clostridia</taxon>
        <taxon>Eubacteriales</taxon>
        <taxon>Oscillospiraceae</taxon>
        <taxon>Faecalibacterium</taxon>
    </lineage>
</organism>
<dbReference type="Proteomes" id="UP000261140">
    <property type="component" value="Unassembled WGS sequence"/>
</dbReference>
<dbReference type="Proteomes" id="UP000220438">
    <property type="component" value="Unassembled WGS sequence"/>
</dbReference>
<reference evidence="2 4" key="1">
    <citation type="journal article" date="2017" name="Front. Microbiol.">
        <title>New Insights into the Diversity of the Genus Faecalibacterium.</title>
        <authorList>
            <person name="Benevides L."/>
            <person name="Burman S."/>
            <person name="Martin R."/>
            <person name="Robert V."/>
            <person name="Thomas M."/>
            <person name="Miquel S."/>
            <person name="Chain F."/>
            <person name="Sokol H."/>
            <person name="Bermudez-Humaran L.G."/>
            <person name="Morrison M."/>
            <person name="Langella P."/>
            <person name="Azevedo V.A."/>
            <person name="Chatel J.M."/>
            <person name="Soares S."/>
        </authorList>
    </citation>
    <scope>NUCLEOTIDE SEQUENCE [LARGE SCALE GENOMIC DNA]</scope>
    <source>
        <strain evidence="2 4">AHMP21</strain>
    </source>
</reference>
<evidence type="ECO:0000256" key="1">
    <source>
        <dbReference type="SAM" id="Phobius"/>
    </source>
</evidence>
<keyword evidence="1" id="KW-0472">Membrane</keyword>
<feature type="transmembrane region" description="Helical" evidence="1">
    <location>
        <begin position="198"/>
        <end position="222"/>
    </location>
</feature>
<proteinExistence type="predicted"/>
<feature type="transmembrane region" description="Helical" evidence="1">
    <location>
        <begin position="311"/>
        <end position="333"/>
    </location>
</feature>
<reference evidence="3 5" key="2">
    <citation type="submission" date="2018-08" db="EMBL/GenBank/DDBJ databases">
        <title>A genome reference for cultivated species of the human gut microbiota.</title>
        <authorList>
            <person name="Zou Y."/>
            <person name="Xue W."/>
            <person name="Luo G."/>
        </authorList>
    </citation>
    <scope>NUCLEOTIDE SEQUENCE [LARGE SCALE GENOMIC DNA]</scope>
    <source>
        <strain evidence="3 5">AF36-11AT</strain>
    </source>
</reference>
<feature type="transmembrane region" description="Helical" evidence="1">
    <location>
        <begin position="259"/>
        <end position="277"/>
    </location>
</feature>
<dbReference type="EMBL" id="NOUW01000007">
    <property type="protein sequence ID" value="PDX90428.1"/>
    <property type="molecule type" value="Genomic_DNA"/>
</dbReference>
<gene>
    <name evidence="2" type="ORF">CHR61_02020</name>
    <name evidence="3" type="ORF">DWZ89_11420</name>
</gene>
<evidence type="ECO:0000313" key="4">
    <source>
        <dbReference type="Proteomes" id="UP000220438"/>
    </source>
</evidence>
<sequence length="343" mass="39336">MIPYYGLILWTGILYGGIKHVRLKDKKKTFVCLAFLSTVLLQSLRAEYVGGDMVQYLRGYTASARGGWLDPVFNFELIFRILIHTLAVFHVPRQGFIAIMSVLCQAPVFYFFYKRAKNPCLSILIYFTFGLFTFSFSGIRQMIAIGLFLLAVLQAEDEQWLKFTALILLAAMFHKSALIGIVVWPLSKIKVKNHIVHFLMLGAFIVEIFMAPAIIQVAATLFGSYNTIQFTGAYACFLLYALIWFMSSLLIRCDAPWNLYINCMYLAAAIQCLGLYHMNIGRVGYYFAFFECLLIPEMIEKTTRSRELKLMLYVGCVAFCLLYFYKNTGWGYLGVSPYVPFWK</sequence>
<comment type="caution">
    <text evidence="2">The sequence shown here is derived from an EMBL/GenBank/DDBJ whole genome shotgun (WGS) entry which is preliminary data.</text>
</comment>